<reference evidence="1 2" key="3">
    <citation type="journal article" date="2013" name="Rice">
        <title>Improvement of the Oryza sativa Nipponbare reference genome using next generation sequence and optical map data.</title>
        <authorList>
            <person name="Kawahara Y."/>
            <person name="de la Bastide M."/>
            <person name="Hamilton J.P."/>
            <person name="Kanamori H."/>
            <person name="McCombie W.R."/>
            <person name="Ouyang S."/>
            <person name="Schwartz D.C."/>
            <person name="Tanaka T."/>
            <person name="Wu J."/>
            <person name="Zhou S."/>
            <person name="Childs K.L."/>
            <person name="Davidson R.M."/>
            <person name="Lin H."/>
            <person name="Quesada-Ocampo L."/>
            <person name="Vaillancourt B."/>
            <person name="Sakai H."/>
            <person name="Lee S.S."/>
            <person name="Kim J."/>
            <person name="Numa H."/>
            <person name="Itoh T."/>
            <person name="Buell C.R."/>
            <person name="Matsumoto T."/>
        </authorList>
    </citation>
    <scope>NUCLEOTIDE SEQUENCE [LARGE SCALE GENOMIC DNA]</scope>
    <source>
        <strain evidence="2">cv. Nipponbare</strain>
    </source>
</reference>
<name>A0A0P0WXW4_ORYSJ</name>
<evidence type="ECO:0000313" key="1">
    <source>
        <dbReference type="EMBL" id="BAS98261.1"/>
    </source>
</evidence>
<protein>
    <submittedName>
        <fullName evidence="1">Os06g0563125 protein</fullName>
    </submittedName>
</protein>
<dbReference type="InParanoid" id="A0A0P0WXW4"/>
<proteinExistence type="predicted"/>
<gene>
    <name evidence="1" type="ordered locus">Os06g0563125</name>
    <name evidence="1" type="ORF">OSNPB_060563125</name>
</gene>
<keyword evidence="2" id="KW-1185">Reference proteome</keyword>
<accession>A0A0P0WXW4</accession>
<reference evidence="1 2" key="2">
    <citation type="journal article" date="2013" name="Plant Cell Physiol.">
        <title>Rice Annotation Project Database (RAP-DB): an integrative and interactive database for rice genomics.</title>
        <authorList>
            <person name="Sakai H."/>
            <person name="Lee S.S."/>
            <person name="Tanaka T."/>
            <person name="Numa H."/>
            <person name="Kim J."/>
            <person name="Kawahara Y."/>
            <person name="Wakimoto H."/>
            <person name="Yang C.C."/>
            <person name="Iwamoto M."/>
            <person name="Abe T."/>
            <person name="Yamada Y."/>
            <person name="Muto A."/>
            <person name="Inokuchi H."/>
            <person name="Ikemura T."/>
            <person name="Matsumoto T."/>
            <person name="Sasaki T."/>
            <person name="Itoh T."/>
        </authorList>
    </citation>
    <scope>NUCLEOTIDE SEQUENCE [LARGE SCALE GENOMIC DNA]</scope>
    <source>
        <strain evidence="2">cv. Nipponbare</strain>
    </source>
</reference>
<reference evidence="2" key="1">
    <citation type="journal article" date="2005" name="Nature">
        <title>The map-based sequence of the rice genome.</title>
        <authorList>
            <consortium name="International rice genome sequencing project (IRGSP)"/>
            <person name="Matsumoto T."/>
            <person name="Wu J."/>
            <person name="Kanamori H."/>
            <person name="Katayose Y."/>
            <person name="Fujisawa M."/>
            <person name="Namiki N."/>
            <person name="Mizuno H."/>
            <person name="Yamamoto K."/>
            <person name="Antonio B.A."/>
            <person name="Baba T."/>
            <person name="Sakata K."/>
            <person name="Nagamura Y."/>
            <person name="Aoki H."/>
            <person name="Arikawa K."/>
            <person name="Arita K."/>
            <person name="Bito T."/>
            <person name="Chiden Y."/>
            <person name="Fujitsuka N."/>
            <person name="Fukunaka R."/>
            <person name="Hamada M."/>
            <person name="Harada C."/>
            <person name="Hayashi A."/>
            <person name="Hijishita S."/>
            <person name="Honda M."/>
            <person name="Hosokawa S."/>
            <person name="Ichikawa Y."/>
            <person name="Idonuma A."/>
            <person name="Iijima M."/>
            <person name="Ikeda M."/>
            <person name="Ikeno M."/>
            <person name="Ito K."/>
            <person name="Ito S."/>
            <person name="Ito T."/>
            <person name="Ito Y."/>
            <person name="Ito Y."/>
            <person name="Iwabuchi A."/>
            <person name="Kamiya K."/>
            <person name="Karasawa W."/>
            <person name="Kurita K."/>
            <person name="Katagiri S."/>
            <person name="Kikuta A."/>
            <person name="Kobayashi H."/>
            <person name="Kobayashi N."/>
            <person name="Machita K."/>
            <person name="Maehara T."/>
            <person name="Masukawa M."/>
            <person name="Mizubayashi T."/>
            <person name="Mukai Y."/>
            <person name="Nagasaki H."/>
            <person name="Nagata Y."/>
            <person name="Naito S."/>
            <person name="Nakashima M."/>
            <person name="Nakama Y."/>
            <person name="Nakamichi Y."/>
            <person name="Nakamura M."/>
            <person name="Meguro A."/>
            <person name="Negishi M."/>
            <person name="Ohta I."/>
            <person name="Ohta T."/>
            <person name="Okamoto M."/>
            <person name="Ono N."/>
            <person name="Saji S."/>
            <person name="Sakaguchi M."/>
            <person name="Sakai K."/>
            <person name="Shibata M."/>
            <person name="Shimokawa T."/>
            <person name="Song J."/>
            <person name="Takazaki Y."/>
            <person name="Terasawa K."/>
            <person name="Tsugane M."/>
            <person name="Tsuji K."/>
            <person name="Ueda S."/>
            <person name="Waki K."/>
            <person name="Yamagata H."/>
            <person name="Yamamoto M."/>
            <person name="Yamamoto S."/>
            <person name="Yamane H."/>
            <person name="Yoshiki S."/>
            <person name="Yoshihara R."/>
            <person name="Yukawa K."/>
            <person name="Zhong H."/>
            <person name="Yano M."/>
            <person name="Yuan Q."/>
            <person name="Ouyang S."/>
            <person name="Liu J."/>
            <person name="Jones K.M."/>
            <person name="Gansberger K."/>
            <person name="Moffat K."/>
            <person name="Hill J."/>
            <person name="Bera J."/>
            <person name="Fadrosh D."/>
            <person name="Jin S."/>
            <person name="Johri S."/>
            <person name="Kim M."/>
            <person name="Overton L."/>
            <person name="Reardon M."/>
            <person name="Tsitrin T."/>
            <person name="Vuong H."/>
            <person name="Weaver B."/>
            <person name="Ciecko A."/>
            <person name="Tallon L."/>
            <person name="Jackson J."/>
            <person name="Pai G."/>
            <person name="Aken S.V."/>
            <person name="Utterback T."/>
            <person name="Reidmuller S."/>
            <person name="Feldblyum T."/>
            <person name="Hsiao J."/>
            <person name="Zismann V."/>
            <person name="Iobst S."/>
            <person name="de Vazeille A.R."/>
            <person name="Buell C.R."/>
            <person name="Ying K."/>
            <person name="Li Y."/>
            <person name="Lu T."/>
            <person name="Huang Y."/>
            <person name="Zhao Q."/>
            <person name="Feng Q."/>
            <person name="Zhang L."/>
            <person name="Zhu J."/>
            <person name="Weng Q."/>
            <person name="Mu J."/>
            <person name="Lu Y."/>
            <person name="Fan D."/>
            <person name="Liu Y."/>
            <person name="Guan J."/>
            <person name="Zhang Y."/>
            <person name="Yu S."/>
            <person name="Liu X."/>
            <person name="Zhang Y."/>
            <person name="Hong G."/>
            <person name="Han B."/>
            <person name="Choisne N."/>
            <person name="Demange N."/>
            <person name="Orjeda G."/>
            <person name="Samain S."/>
            <person name="Cattolico L."/>
            <person name="Pelletier E."/>
            <person name="Couloux A."/>
            <person name="Segurens B."/>
            <person name="Wincker P."/>
            <person name="D'Hont A."/>
            <person name="Scarpelli C."/>
            <person name="Weissenbach J."/>
            <person name="Salanoubat M."/>
            <person name="Quetier F."/>
            <person name="Yu Y."/>
            <person name="Kim H.R."/>
            <person name="Rambo T."/>
            <person name="Currie J."/>
            <person name="Collura K."/>
            <person name="Luo M."/>
            <person name="Yang T."/>
            <person name="Ammiraju J.S.S."/>
            <person name="Engler F."/>
            <person name="Soderlund C."/>
            <person name="Wing R.A."/>
            <person name="Palmer L.E."/>
            <person name="de la Bastide M."/>
            <person name="Spiegel L."/>
            <person name="Nascimento L."/>
            <person name="Zutavern T."/>
            <person name="O'Shaughnessy A."/>
            <person name="Dike S."/>
            <person name="Dedhia N."/>
            <person name="Preston R."/>
            <person name="Balija V."/>
            <person name="McCombie W.R."/>
            <person name="Chow T."/>
            <person name="Chen H."/>
            <person name="Chung M."/>
            <person name="Chen C."/>
            <person name="Shaw J."/>
            <person name="Wu H."/>
            <person name="Hsiao K."/>
            <person name="Chao Y."/>
            <person name="Chu M."/>
            <person name="Cheng C."/>
            <person name="Hour A."/>
            <person name="Lee P."/>
            <person name="Lin S."/>
            <person name="Lin Y."/>
            <person name="Liou J."/>
            <person name="Liu S."/>
            <person name="Hsing Y."/>
            <person name="Raghuvanshi S."/>
            <person name="Mohanty A."/>
            <person name="Bharti A.K."/>
            <person name="Gaur A."/>
            <person name="Gupta V."/>
            <person name="Kumar D."/>
            <person name="Ravi V."/>
            <person name="Vij S."/>
            <person name="Kapur A."/>
            <person name="Khurana P."/>
            <person name="Khurana P."/>
            <person name="Khurana J.P."/>
            <person name="Tyagi A.K."/>
            <person name="Gaikwad K."/>
            <person name="Singh A."/>
            <person name="Dalal V."/>
            <person name="Srivastava S."/>
            <person name="Dixit A."/>
            <person name="Pal A.K."/>
            <person name="Ghazi I.A."/>
            <person name="Yadav M."/>
            <person name="Pandit A."/>
            <person name="Bhargava A."/>
            <person name="Sureshbabu K."/>
            <person name="Batra K."/>
            <person name="Sharma T.R."/>
            <person name="Mohapatra T."/>
            <person name="Singh N.K."/>
            <person name="Messing J."/>
            <person name="Nelson A.B."/>
            <person name="Fuks G."/>
            <person name="Kavchok S."/>
            <person name="Keizer G."/>
            <person name="Linton E."/>
            <person name="Llaca V."/>
            <person name="Song R."/>
            <person name="Tanyolac B."/>
            <person name="Young S."/>
            <person name="Ho-Il K."/>
            <person name="Hahn J.H."/>
            <person name="Sangsakoo G."/>
            <person name="Vanavichit A."/>
            <person name="de Mattos Luiz.A.T."/>
            <person name="Zimmer P.D."/>
            <person name="Malone G."/>
            <person name="Dellagostin O."/>
            <person name="de Oliveira A.C."/>
            <person name="Bevan M."/>
            <person name="Bancroft I."/>
            <person name="Minx P."/>
            <person name="Cordum H."/>
            <person name="Wilson R."/>
            <person name="Cheng Z."/>
            <person name="Jin W."/>
            <person name="Jiang J."/>
            <person name="Leong S.A."/>
            <person name="Iwama H."/>
            <person name="Gojobori T."/>
            <person name="Itoh T."/>
            <person name="Niimura Y."/>
            <person name="Fujii Y."/>
            <person name="Habara T."/>
            <person name="Sakai H."/>
            <person name="Sato Y."/>
            <person name="Wilson G."/>
            <person name="Kumar K."/>
            <person name="McCouch S."/>
            <person name="Juretic N."/>
            <person name="Hoen D."/>
            <person name="Wright S."/>
            <person name="Bruskiewich R."/>
            <person name="Bureau T."/>
            <person name="Miyao A."/>
            <person name="Hirochika H."/>
            <person name="Nishikawa T."/>
            <person name="Kadowaki K."/>
            <person name="Sugiura M."/>
            <person name="Burr B."/>
            <person name="Sasaki T."/>
        </authorList>
    </citation>
    <scope>NUCLEOTIDE SEQUENCE [LARGE SCALE GENOMIC DNA]</scope>
    <source>
        <strain evidence="2">cv. Nipponbare</strain>
    </source>
</reference>
<dbReference type="AlphaFoldDB" id="A0A0P0WXW4"/>
<evidence type="ECO:0000313" key="2">
    <source>
        <dbReference type="Proteomes" id="UP000059680"/>
    </source>
</evidence>
<dbReference type="Gramene" id="Os06t0563125-00">
    <property type="protein sequence ID" value="Os06t0563125-00"/>
    <property type="gene ID" value="Os06g0563125"/>
</dbReference>
<dbReference type="Proteomes" id="UP000059680">
    <property type="component" value="Chromosome 6"/>
</dbReference>
<sequence>MLSGERSSGDIQNGFKGLRGLQLIWLGLYNPYPMRKYSSGISIACGCSSVTTDPHPAPLREHYISHQALRSYEQPQHGTESSGQQILEFCTAAPLSFLLNHVSWKEAQRAMKCFR</sequence>
<dbReference type="PaxDb" id="39947-A0A0P0WXW4"/>
<organism evidence="1 2">
    <name type="scientific">Oryza sativa subsp. japonica</name>
    <name type="common">Rice</name>
    <dbReference type="NCBI Taxonomy" id="39947"/>
    <lineage>
        <taxon>Eukaryota</taxon>
        <taxon>Viridiplantae</taxon>
        <taxon>Streptophyta</taxon>
        <taxon>Embryophyta</taxon>
        <taxon>Tracheophyta</taxon>
        <taxon>Spermatophyta</taxon>
        <taxon>Magnoliopsida</taxon>
        <taxon>Liliopsida</taxon>
        <taxon>Poales</taxon>
        <taxon>Poaceae</taxon>
        <taxon>BOP clade</taxon>
        <taxon>Oryzoideae</taxon>
        <taxon>Oryzeae</taxon>
        <taxon>Oryzinae</taxon>
        <taxon>Oryza</taxon>
        <taxon>Oryza sativa</taxon>
    </lineage>
</organism>
<dbReference type="EMBL" id="AP014962">
    <property type="protein sequence ID" value="BAS98261.1"/>
    <property type="molecule type" value="Genomic_DNA"/>
</dbReference>